<keyword evidence="1" id="KW-0547">Nucleotide-binding</keyword>
<dbReference type="NCBIfam" id="NF007146">
    <property type="entry name" value="PRK09585.2-6"/>
    <property type="match status" value="1"/>
</dbReference>
<dbReference type="GO" id="GO:0016773">
    <property type="term" value="F:phosphotransferase activity, alcohol group as acceptor"/>
    <property type="evidence" value="ECO:0007669"/>
    <property type="project" value="UniProtKB-UniRule"/>
</dbReference>
<keyword evidence="1" id="KW-0119">Carbohydrate metabolism</keyword>
<dbReference type="HAMAP" id="MF_01270">
    <property type="entry name" value="AnhMurNAc_kinase"/>
    <property type="match status" value="1"/>
</dbReference>
<evidence type="ECO:0000313" key="3">
    <source>
        <dbReference type="Proteomes" id="UP000256913"/>
    </source>
</evidence>
<dbReference type="OrthoDB" id="9763949at2"/>
<name>A0A3D9ZT64_9ACTN</name>
<keyword evidence="1" id="KW-0067">ATP-binding</keyword>
<organism evidence="2 3">
    <name type="scientific">Asanoa ferruginea</name>
    <dbReference type="NCBI Taxonomy" id="53367"/>
    <lineage>
        <taxon>Bacteria</taxon>
        <taxon>Bacillati</taxon>
        <taxon>Actinomycetota</taxon>
        <taxon>Actinomycetes</taxon>
        <taxon>Micromonosporales</taxon>
        <taxon>Micromonosporaceae</taxon>
        <taxon>Asanoa</taxon>
    </lineage>
</organism>
<dbReference type="InterPro" id="IPR005338">
    <property type="entry name" value="Anhydro_N_Ac-Mur_kinase"/>
</dbReference>
<comment type="caution">
    <text evidence="2">The sequence shown here is derived from an EMBL/GenBank/DDBJ whole genome shotgun (WGS) entry which is preliminary data.</text>
</comment>
<dbReference type="GO" id="GO:0097175">
    <property type="term" value="P:1,6-anhydro-N-acetyl-beta-muramic acid catabolic process"/>
    <property type="evidence" value="ECO:0007669"/>
    <property type="project" value="UniProtKB-UniRule"/>
</dbReference>
<comment type="catalytic activity">
    <reaction evidence="1">
        <text>1,6-anhydro-N-acetyl-beta-muramate + ATP + H2O = N-acetyl-D-muramate 6-phosphate + ADP + H(+)</text>
        <dbReference type="Rhea" id="RHEA:24952"/>
        <dbReference type="ChEBI" id="CHEBI:15377"/>
        <dbReference type="ChEBI" id="CHEBI:15378"/>
        <dbReference type="ChEBI" id="CHEBI:30616"/>
        <dbReference type="ChEBI" id="CHEBI:58690"/>
        <dbReference type="ChEBI" id="CHEBI:58722"/>
        <dbReference type="ChEBI" id="CHEBI:456216"/>
        <dbReference type="EC" id="2.7.1.170"/>
    </reaction>
</comment>
<dbReference type="GO" id="GO:0016301">
    <property type="term" value="F:kinase activity"/>
    <property type="evidence" value="ECO:0007669"/>
    <property type="project" value="UniProtKB-KW"/>
</dbReference>
<dbReference type="RefSeq" id="WP_116071976.1">
    <property type="nucleotide sequence ID" value="NZ_BONB01000042.1"/>
</dbReference>
<evidence type="ECO:0000313" key="2">
    <source>
        <dbReference type="EMBL" id="REG00442.1"/>
    </source>
</evidence>
<dbReference type="AlphaFoldDB" id="A0A3D9ZT64"/>
<dbReference type="UniPathway" id="UPA00343"/>
<comment type="pathway">
    <text evidence="1">Amino-sugar metabolism; 1,6-anhydro-N-acetylmuramate degradation.</text>
</comment>
<reference evidence="2 3" key="1">
    <citation type="submission" date="2018-08" db="EMBL/GenBank/DDBJ databases">
        <title>Sequencing the genomes of 1000 actinobacteria strains.</title>
        <authorList>
            <person name="Klenk H.-P."/>
        </authorList>
    </citation>
    <scope>NUCLEOTIDE SEQUENCE [LARGE SCALE GENOMIC DNA]</scope>
    <source>
        <strain evidence="2 3">DSM 44099</strain>
    </source>
</reference>
<keyword evidence="1" id="KW-0808">Transferase</keyword>
<feature type="binding site" evidence="1">
    <location>
        <begin position="9"/>
        <end position="16"/>
    </location>
    <ligand>
        <name>ATP</name>
        <dbReference type="ChEBI" id="CHEBI:30616"/>
    </ligand>
</feature>
<accession>A0A3D9ZT64</accession>
<comment type="function">
    <text evidence="1">Catalyzes the specific phosphorylation of 1,6-anhydro-N-acetylmuramic acid (anhMurNAc) with the simultaneous cleavage of the 1,6-anhydro ring, generating MurNAc-6-P. Is required for the utilization of anhMurNAc either imported from the medium or derived from its own cell wall murein, and thus plays a role in cell wall recycling.</text>
</comment>
<keyword evidence="3" id="KW-1185">Reference proteome</keyword>
<comment type="pathway">
    <text evidence="1">Cell wall biogenesis; peptidoglycan recycling.</text>
</comment>
<proteinExistence type="inferred from homology"/>
<gene>
    <name evidence="1" type="primary">anmK</name>
    <name evidence="2" type="ORF">DFJ67_6496</name>
</gene>
<dbReference type="Pfam" id="PF03702">
    <property type="entry name" value="AnmK"/>
    <property type="match status" value="1"/>
</dbReference>
<dbReference type="EMBL" id="QUMQ01000001">
    <property type="protein sequence ID" value="REG00442.1"/>
    <property type="molecule type" value="Genomic_DNA"/>
</dbReference>
<dbReference type="GO" id="GO:0005524">
    <property type="term" value="F:ATP binding"/>
    <property type="evidence" value="ECO:0007669"/>
    <property type="project" value="UniProtKB-UniRule"/>
</dbReference>
<protein>
    <recommendedName>
        <fullName evidence="1">Anhydro-N-acetylmuramic acid kinase</fullName>
        <ecNumber evidence="1">2.7.1.170</ecNumber>
    </recommendedName>
    <alternativeName>
        <fullName evidence="1">AnhMurNAc kinase</fullName>
    </alternativeName>
</protein>
<dbReference type="EC" id="2.7.1.170" evidence="1"/>
<sequence>MRVLGLSSGTSHDGIDAALVDFSLPPGGDTLRARLLHHATTPYEPALRAAILAALPPHKVGLGDVCALDTRLGHAFARAATSALDAAGPAELVCSHGQTLFHAATDGTLQLGQPAWIAERTGLPVVADVRVRDVAAGGQGAPLVPVLDLMLLAGREGRWGAVNLGGIANLTVAVPDETCAYDTGPGNALIDAAALAVTGEPYDRGGALAASGTVRTELLDRLLVEPYYARNPPKSTGKELFSAAYLDGAGGYQPADLLATLTELTAATVGAELRRHRLDHVLVSGGGVRNRTLLKRLAARAPGVTFVPSDEFGLPADAKEAVLFALIGWLTWHGLPGAVPSATGANGGRLLGAVTPGAAPLRLPAPLTTLPRRLELE</sequence>
<evidence type="ECO:0000256" key="1">
    <source>
        <dbReference type="HAMAP-Rule" id="MF_01270"/>
    </source>
</evidence>
<dbReference type="GO" id="GO:0006040">
    <property type="term" value="P:amino sugar metabolic process"/>
    <property type="evidence" value="ECO:0007669"/>
    <property type="project" value="InterPro"/>
</dbReference>
<dbReference type="PANTHER" id="PTHR30605:SF0">
    <property type="entry name" value="ANHYDRO-N-ACETYLMURAMIC ACID KINASE"/>
    <property type="match status" value="1"/>
</dbReference>
<dbReference type="SUPFAM" id="SSF53067">
    <property type="entry name" value="Actin-like ATPase domain"/>
    <property type="match status" value="1"/>
</dbReference>
<dbReference type="GO" id="GO:0009254">
    <property type="term" value="P:peptidoglycan turnover"/>
    <property type="evidence" value="ECO:0007669"/>
    <property type="project" value="UniProtKB-UniRule"/>
</dbReference>
<dbReference type="InterPro" id="IPR043129">
    <property type="entry name" value="ATPase_NBD"/>
</dbReference>
<dbReference type="UniPathway" id="UPA00544"/>
<dbReference type="Proteomes" id="UP000256913">
    <property type="component" value="Unassembled WGS sequence"/>
</dbReference>
<dbReference type="PANTHER" id="PTHR30605">
    <property type="entry name" value="ANHYDRO-N-ACETYLMURAMIC ACID KINASE"/>
    <property type="match status" value="1"/>
</dbReference>
<comment type="similarity">
    <text evidence="1">Belongs to the anhydro-N-acetylmuramic acid kinase family.</text>
</comment>
<dbReference type="Gene3D" id="3.30.420.40">
    <property type="match status" value="2"/>
</dbReference>
<keyword evidence="1 2" id="KW-0418">Kinase</keyword>